<protein>
    <recommendedName>
        <fullName evidence="7">UPF0056 membrane protein</fullName>
    </recommendedName>
</protein>
<comment type="subcellular location">
    <subcellularLocation>
        <location evidence="1 7">Cell membrane</location>
        <topology evidence="1 7">Multi-pass membrane protein</topology>
    </subcellularLocation>
</comment>
<name>A0ABY6N367_9ALTE</name>
<keyword evidence="3" id="KW-1003">Cell membrane</keyword>
<keyword evidence="9" id="KW-1185">Reference proteome</keyword>
<feature type="transmembrane region" description="Helical" evidence="7">
    <location>
        <begin position="81"/>
        <end position="98"/>
    </location>
</feature>
<organism evidence="8 9">
    <name type="scientific">Alkalimarinus alittae</name>
    <dbReference type="NCBI Taxonomy" id="2961619"/>
    <lineage>
        <taxon>Bacteria</taxon>
        <taxon>Pseudomonadati</taxon>
        <taxon>Pseudomonadota</taxon>
        <taxon>Gammaproteobacteria</taxon>
        <taxon>Alteromonadales</taxon>
        <taxon>Alteromonadaceae</taxon>
        <taxon>Alkalimarinus</taxon>
    </lineage>
</organism>
<evidence type="ECO:0000256" key="4">
    <source>
        <dbReference type="ARBA" id="ARBA00022692"/>
    </source>
</evidence>
<dbReference type="RefSeq" id="WP_265048031.1">
    <property type="nucleotide sequence ID" value="NZ_CP100390.1"/>
</dbReference>
<evidence type="ECO:0000313" key="9">
    <source>
        <dbReference type="Proteomes" id="UP001163739"/>
    </source>
</evidence>
<dbReference type="InterPro" id="IPR002771">
    <property type="entry name" value="Multi_antbiot-R_MarC"/>
</dbReference>
<comment type="similarity">
    <text evidence="2 7">Belongs to the UPF0056 (MarC) family.</text>
</comment>
<evidence type="ECO:0000256" key="2">
    <source>
        <dbReference type="ARBA" id="ARBA00009784"/>
    </source>
</evidence>
<dbReference type="PANTHER" id="PTHR33508">
    <property type="entry name" value="UPF0056 MEMBRANE PROTEIN YHCE"/>
    <property type="match status" value="1"/>
</dbReference>
<proteinExistence type="inferred from homology"/>
<feature type="transmembrane region" description="Helical" evidence="7">
    <location>
        <begin position="13"/>
        <end position="34"/>
    </location>
</feature>
<feature type="transmembrane region" description="Helical" evidence="7">
    <location>
        <begin position="55"/>
        <end position="75"/>
    </location>
</feature>
<dbReference type="PANTHER" id="PTHR33508:SF1">
    <property type="entry name" value="UPF0056 MEMBRANE PROTEIN YHCE"/>
    <property type="match status" value="1"/>
</dbReference>
<sequence>MTAVLSMHELSEFALLCFTSLFAMINPFGVAPVFQPMTTHMTHQQSRQVALKASLTAFVILVIFALVGKFIFDFFSVSVNSLRIVGGVIFFLLGYELLQAKLSRMKTDQIDDIEGYSNDIAITPLAIPILCGPGAIANVIIFMHDGETLLHKLILLGAIAAVIAINYLGLIGASRLLGFLGDSGNKVMMRIMGLIVMVIAVEFFFSGLTPIVQEMLHPQGI</sequence>
<dbReference type="NCBIfam" id="TIGR00427">
    <property type="entry name" value="NAAT family transporter"/>
    <property type="match status" value="1"/>
</dbReference>
<evidence type="ECO:0000256" key="5">
    <source>
        <dbReference type="ARBA" id="ARBA00022989"/>
    </source>
</evidence>
<keyword evidence="6 7" id="KW-0472">Membrane</keyword>
<feature type="transmembrane region" description="Helical" evidence="7">
    <location>
        <begin position="119"/>
        <end position="143"/>
    </location>
</feature>
<evidence type="ECO:0000256" key="3">
    <source>
        <dbReference type="ARBA" id="ARBA00022475"/>
    </source>
</evidence>
<dbReference type="EMBL" id="CP100390">
    <property type="protein sequence ID" value="UZE96546.1"/>
    <property type="molecule type" value="Genomic_DNA"/>
</dbReference>
<feature type="transmembrane region" description="Helical" evidence="7">
    <location>
        <begin position="149"/>
        <end position="170"/>
    </location>
</feature>
<dbReference type="Pfam" id="PF01914">
    <property type="entry name" value="MarC"/>
    <property type="match status" value="1"/>
</dbReference>
<keyword evidence="5 7" id="KW-1133">Transmembrane helix</keyword>
<reference evidence="8" key="1">
    <citation type="submission" date="2022-06" db="EMBL/GenBank/DDBJ databases">
        <title>Alkalimarinus sp. nov., isolated from gut of a Alitta virens.</title>
        <authorList>
            <person name="Yang A.I."/>
            <person name="Shin N.-R."/>
        </authorList>
    </citation>
    <scope>NUCLEOTIDE SEQUENCE</scope>
    <source>
        <strain evidence="8">A2M4</strain>
    </source>
</reference>
<evidence type="ECO:0000256" key="6">
    <source>
        <dbReference type="ARBA" id="ARBA00023136"/>
    </source>
</evidence>
<evidence type="ECO:0000256" key="1">
    <source>
        <dbReference type="ARBA" id="ARBA00004651"/>
    </source>
</evidence>
<keyword evidence="4 7" id="KW-0812">Transmembrane</keyword>
<feature type="transmembrane region" description="Helical" evidence="7">
    <location>
        <begin position="191"/>
        <end position="212"/>
    </location>
</feature>
<dbReference type="Proteomes" id="UP001163739">
    <property type="component" value="Chromosome"/>
</dbReference>
<gene>
    <name evidence="8" type="ORF">NKI27_02000</name>
</gene>
<accession>A0ABY6N367</accession>
<evidence type="ECO:0000256" key="7">
    <source>
        <dbReference type="RuleBase" id="RU362048"/>
    </source>
</evidence>
<evidence type="ECO:0000313" key="8">
    <source>
        <dbReference type="EMBL" id="UZE96546.1"/>
    </source>
</evidence>